<gene>
    <name evidence="1" type="ORF">GHK53_22955</name>
</gene>
<accession>A0AAW9TTQ9</accession>
<reference evidence="1 2" key="1">
    <citation type="journal article" date="2013" name="Genome Biol.">
        <title>Comparative genomics of the core and accessory genomes of 48 Sinorhizobium strains comprising five genospecies.</title>
        <authorList>
            <person name="Sugawara M."/>
            <person name="Epstein B."/>
            <person name="Badgley B.D."/>
            <person name="Unno T."/>
            <person name="Xu L."/>
            <person name="Reese J."/>
            <person name="Gyaneshwar P."/>
            <person name="Denny R."/>
            <person name="Mudge J."/>
            <person name="Bharti A.K."/>
            <person name="Farmer A.D."/>
            <person name="May G.D."/>
            <person name="Woodward J.E."/>
            <person name="Medigue C."/>
            <person name="Vallenet D."/>
            <person name="Lajus A."/>
            <person name="Rouy Z."/>
            <person name="Martinez-Vaz B."/>
            <person name="Tiffin P."/>
            <person name="Young N.D."/>
            <person name="Sadowsky M.J."/>
        </authorList>
    </citation>
    <scope>NUCLEOTIDE SEQUENCE [LARGE SCALE GENOMIC DNA]</scope>
    <source>
        <strain evidence="1 2">N6B1</strain>
    </source>
</reference>
<dbReference type="Gene3D" id="1.10.10.10">
    <property type="entry name" value="Winged helix-like DNA-binding domain superfamily/Winged helix DNA-binding domain"/>
    <property type="match status" value="1"/>
</dbReference>
<dbReference type="InterPro" id="IPR036390">
    <property type="entry name" value="WH_DNA-bd_sf"/>
</dbReference>
<proteinExistence type="predicted"/>
<evidence type="ECO:0000313" key="2">
    <source>
        <dbReference type="Proteomes" id="UP000429484"/>
    </source>
</evidence>
<dbReference type="SUPFAM" id="SSF46785">
    <property type="entry name" value="Winged helix' DNA-binding domain"/>
    <property type="match status" value="1"/>
</dbReference>
<comment type="caution">
    <text evidence="1">The sequence shown here is derived from an EMBL/GenBank/DDBJ whole genome shotgun (WGS) entry which is preliminary data.</text>
</comment>
<dbReference type="RefSeq" id="WP_153349940.1">
    <property type="nucleotide sequence ID" value="NZ_WISR01000188.1"/>
</dbReference>
<organism evidence="1 2">
    <name type="scientific">Rhizobium meliloti</name>
    <name type="common">Ensifer meliloti</name>
    <name type="synonym">Sinorhizobium meliloti</name>
    <dbReference type="NCBI Taxonomy" id="382"/>
    <lineage>
        <taxon>Bacteria</taxon>
        <taxon>Pseudomonadati</taxon>
        <taxon>Pseudomonadota</taxon>
        <taxon>Alphaproteobacteria</taxon>
        <taxon>Hyphomicrobiales</taxon>
        <taxon>Rhizobiaceae</taxon>
        <taxon>Sinorhizobium/Ensifer group</taxon>
        <taxon>Sinorhizobium</taxon>
    </lineage>
</organism>
<dbReference type="Proteomes" id="UP000429484">
    <property type="component" value="Unassembled WGS sequence"/>
</dbReference>
<evidence type="ECO:0000313" key="1">
    <source>
        <dbReference type="EMBL" id="MQW35545.1"/>
    </source>
</evidence>
<dbReference type="Pfam" id="PF25212">
    <property type="entry name" value="HVO_A0114"/>
    <property type="match status" value="1"/>
</dbReference>
<dbReference type="EMBL" id="WISR01000188">
    <property type="protein sequence ID" value="MQW35545.1"/>
    <property type="molecule type" value="Genomic_DNA"/>
</dbReference>
<sequence length="122" mass="13441">MTTLTVRISTMDDANARLIEAARRAEAGETVEADHSLNFNSYDSMHKVLAPARLAIVKALAGQGALSIREVARRVERDVQAVHRDVTTLINAGVIDRTAEGIEFPYETIHFEYDVSAAAYRP</sequence>
<name>A0AAW9TTQ9_RHIML</name>
<dbReference type="AlphaFoldDB" id="A0AAW9TTQ9"/>
<dbReference type="InterPro" id="IPR036388">
    <property type="entry name" value="WH-like_DNA-bd_sf"/>
</dbReference>
<protein>
    <submittedName>
        <fullName evidence="1">Transcriptional regulator</fullName>
    </submittedName>
</protein>